<keyword evidence="3" id="KW-1185">Reference proteome</keyword>
<reference evidence="2 3" key="1">
    <citation type="submission" date="2017-05" db="EMBL/GenBank/DDBJ databases">
        <title>Genome Analysis of Maritalea myrionectae HL2708#5.</title>
        <authorList>
            <consortium name="Cotde Inc.-PKNU"/>
            <person name="Jang D."/>
            <person name="Oh H.-M."/>
        </authorList>
    </citation>
    <scope>NUCLEOTIDE SEQUENCE [LARGE SCALE GENOMIC DNA]</scope>
    <source>
        <strain evidence="2 3">HL2708#5</strain>
    </source>
</reference>
<keyword evidence="1" id="KW-0472">Membrane</keyword>
<evidence type="ECO:0000313" key="2">
    <source>
        <dbReference type="EMBL" id="AVX05836.1"/>
    </source>
</evidence>
<name>A0A2R4MIW7_9HYPH</name>
<feature type="transmembrane region" description="Helical" evidence="1">
    <location>
        <begin position="48"/>
        <end position="71"/>
    </location>
</feature>
<dbReference type="AlphaFoldDB" id="A0A2R4MIW7"/>
<feature type="transmembrane region" description="Helical" evidence="1">
    <location>
        <begin position="7"/>
        <end position="28"/>
    </location>
</feature>
<accession>A0A2R4MIW7</accession>
<gene>
    <name evidence="2" type="ORF">MXMO3_03331</name>
</gene>
<evidence type="ECO:0000313" key="3">
    <source>
        <dbReference type="Proteomes" id="UP000258927"/>
    </source>
</evidence>
<dbReference type="EMBL" id="CP021330">
    <property type="protein sequence ID" value="AVX05836.1"/>
    <property type="molecule type" value="Genomic_DNA"/>
</dbReference>
<organism evidence="2 3">
    <name type="scientific">Maritalea myrionectae</name>
    <dbReference type="NCBI Taxonomy" id="454601"/>
    <lineage>
        <taxon>Bacteria</taxon>
        <taxon>Pseudomonadati</taxon>
        <taxon>Pseudomonadota</taxon>
        <taxon>Alphaproteobacteria</taxon>
        <taxon>Hyphomicrobiales</taxon>
        <taxon>Devosiaceae</taxon>
        <taxon>Maritalea</taxon>
    </lineage>
</organism>
<keyword evidence="1" id="KW-0812">Transmembrane</keyword>
<feature type="transmembrane region" description="Helical" evidence="1">
    <location>
        <begin position="110"/>
        <end position="127"/>
    </location>
</feature>
<protein>
    <submittedName>
        <fullName evidence="2">Uncharacterized protein</fullName>
    </submittedName>
</protein>
<dbReference type="KEGG" id="mmyr:MXMO3_03331"/>
<dbReference type="Proteomes" id="UP000258927">
    <property type="component" value="Chromosome"/>
</dbReference>
<feature type="transmembrane region" description="Helical" evidence="1">
    <location>
        <begin position="83"/>
        <end position="104"/>
    </location>
</feature>
<proteinExistence type="predicted"/>
<evidence type="ECO:0000256" key="1">
    <source>
        <dbReference type="SAM" id="Phobius"/>
    </source>
</evidence>
<sequence length="135" mass="15017">MIMQNKFNLWWGAAGVMSLLVAAIHIFAGTPEIMVPLAQLDMPDVLYAIMDVIWNQVSLLLIVVGLALLLASKRGAQSMDMVLFINVIYAGIALIFVVAGMFYLQSLWPMPQWILFGLIALVAQIGWHTQKGRMQ</sequence>
<keyword evidence="1" id="KW-1133">Transmembrane helix</keyword>